<dbReference type="InterPro" id="IPR004036">
    <property type="entry name" value="Endonuclease-III-like_CS2"/>
</dbReference>
<comment type="similarity">
    <text evidence="3">Belongs to the Nth/MutY family.</text>
</comment>
<dbReference type="InterPro" id="IPR023170">
    <property type="entry name" value="HhH_base_excis_C"/>
</dbReference>
<dbReference type="PROSITE" id="PS01155">
    <property type="entry name" value="ENDONUCLEASE_III_2"/>
    <property type="match status" value="1"/>
</dbReference>
<keyword evidence="6" id="KW-0004">4Fe-4S</keyword>
<dbReference type="GO" id="GO:0046872">
    <property type="term" value="F:metal ion binding"/>
    <property type="evidence" value="ECO:0007669"/>
    <property type="project" value="UniProtKB-KW"/>
</dbReference>
<dbReference type="PANTHER" id="PTHR42944">
    <property type="entry name" value="ADENINE DNA GLYCOSYLASE"/>
    <property type="match status" value="1"/>
</dbReference>
<dbReference type="GO" id="GO:0034039">
    <property type="term" value="F:8-oxo-7,8-dihydroguanine DNA N-glycosylase activity"/>
    <property type="evidence" value="ECO:0007669"/>
    <property type="project" value="TreeGrafter"/>
</dbReference>
<keyword evidence="13" id="KW-0326">Glycosidase</keyword>
<evidence type="ECO:0000256" key="3">
    <source>
        <dbReference type="ARBA" id="ARBA00008343"/>
    </source>
</evidence>
<dbReference type="InterPro" id="IPR003265">
    <property type="entry name" value="HhH-GPD_domain"/>
</dbReference>
<dbReference type="FunFam" id="1.10.340.30:FF:000002">
    <property type="entry name" value="Adenine DNA glycosylase"/>
    <property type="match status" value="1"/>
</dbReference>
<dbReference type="GO" id="GO:0006298">
    <property type="term" value="P:mismatch repair"/>
    <property type="evidence" value="ECO:0007669"/>
    <property type="project" value="TreeGrafter"/>
</dbReference>
<evidence type="ECO:0000256" key="8">
    <source>
        <dbReference type="ARBA" id="ARBA00022763"/>
    </source>
</evidence>
<name>A0A2H3K8V2_WOLCO</name>
<keyword evidence="9" id="KW-0378">Hydrolase</keyword>
<dbReference type="GO" id="GO:0035485">
    <property type="term" value="F:adenine/guanine mispair binding"/>
    <property type="evidence" value="ECO:0007669"/>
    <property type="project" value="TreeGrafter"/>
</dbReference>
<keyword evidence="10" id="KW-0408">Iron</keyword>
<dbReference type="GO" id="GO:0032357">
    <property type="term" value="F:oxidized purine DNA binding"/>
    <property type="evidence" value="ECO:0007669"/>
    <property type="project" value="TreeGrafter"/>
</dbReference>
<keyword evidence="11" id="KW-0411">Iron-sulfur</keyword>
<keyword evidence="12" id="KW-0234">DNA repair</keyword>
<evidence type="ECO:0000256" key="4">
    <source>
        <dbReference type="ARBA" id="ARBA00012045"/>
    </source>
</evidence>
<dbReference type="SMART" id="SM00478">
    <property type="entry name" value="ENDO3c"/>
    <property type="match status" value="1"/>
</dbReference>
<comment type="cofactor">
    <cofactor evidence="2">
        <name>[4Fe-4S] cluster</name>
        <dbReference type="ChEBI" id="CHEBI:49883"/>
    </cofactor>
</comment>
<keyword evidence="8" id="KW-0227">DNA damage</keyword>
<dbReference type="Proteomes" id="UP000218811">
    <property type="component" value="Unassembled WGS sequence"/>
</dbReference>
<keyword evidence="16" id="KW-1185">Reference proteome</keyword>
<evidence type="ECO:0000256" key="10">
    <source>
        <dbReference type="ARBA" id="ARBA00023004"/>
    </source>
</evidence>
<dbReference type="Gene3D" id="3.90.79.10">
    <property type="entry name" value="Nucleoside Triphosphate Pyrophosphohydrolase"/>
    <property type="match status" value="1"/>
</dbReference>
<sequence length="457" mass="49670">MPWRKPYDPALDDEGQAQRAYEVWISEIMLQQTQVATVIPYYTRWMERYPTIRDLAASDIETVNGLWKGLGYYSRAARLLKGAQLAVSELGGRLPDNAREMEATIPGIGRYSAGAICSIAYNECVPVLDGNVHRLLSRVLALHAPPKAKQTLDLLWKGATVIVENSTRPGDVNQALIEVGSTVCKVRDPQCGSCPLQAWCEAHRLQEGAARREEREDAASDAVPVLTVPDIEELCTVCEPLPAGAQVTCYPMKAEKKKVREEVDIVNVIEWRRGTDGGRFFLLARRPEGGLLAGLHEFPTAPCVPVTTSSAAQIEIAHTVLSDFLASAPKPYARTSGHQRDGEHSDAELAPALRIVKIAPAGDVAHVFSHIRKTYRVQWVLLEGGGHDPPAVASARRGASAAARTRRRTATAADAAAAPRAPAQAAWTPLADVAHANIGTGVLKVWTRVRALWDEDG</sequence>
<dbReference type="OMA" id="QQTRMET"/>
<keyword evidence="7" id="KW-0479">Metal-binding</keyword>
<evidence type="ECO:0000256" key="1">
    <source>
        <dbReference type="ARBA" id="ARBA00000843"/>
    </source>
</evidence>
<organism evidence="15 16">
    <name type="scientific">Wolfiporia cocos (strain MD-104)</name>
    <name type="common">Brown rot fungus</name>
    <dbReference type="NCBI Taxonomy" id="742152"/>
    <lineage>
        <taxon>Eukaryota</taxon>
        <taxon>Fungi</taxon>
        <taxon>Dikarya</taxon>
        <taxon>Basidiomycota</taxon>
        <taxon>Agaricomycotina</taxon>
        <taxon>Agaricomycetes</taxon>
        <taxon>Polyporales</taxon>
        <taxon>Phaeolaceae</taxon>
        <taxon>Wolfiporia</taxon>
    </lineage>
</organism>
<dbReference type="GO" id="GO:0005634">
    <property type="term" value="C:nucleus"/>
    <property type="evidence" value="ECO:0007669"/>
    <property type="project" value="TreeGrafter"/>
</dbReference>
<evidence type="ECO:0000313" key="15">
    <source>
        <dbReference type="EMBL" id="PCH44877.1"/>
    </source>
</evidence>
<evidence type="ECO:0000256" key="9">
    <source>
        <dbReference type="ARBA" id="ARBA00022801"/>
    </source>
</evidence>
<proteinExistence type="inferred from homology"/>
<dbReference type="STRING" id="742152.A0A2H3K8V2"/>
<accession>A0A2H3K8V2</accession>
<evidence type="ECO:0000256" key="7">
    <source>
        <dbReference type="ARBA" id="ARBA00022723"/>
    </source>
</evidence>
<dbReference type="SUPFAM" id="SSF55811">
    <property type="entry name" value="Nudix"/>
    <property type="match status" value="1"/>
</dbReference>
<dbReference type="GO" id="GO:0000701">
    <property type="term" value="F:purine-specific mismatch base pair DNA N-glycosylase activity"/>
    <property type="evidence" value="ECO:0007669"/>
    <property type="project" value="UniProtKB-EC"/>
</dbReference>
<dbReference type="EC" id="3.2.2.31" evidence="4"/>
<dbReference type="EMBL" id="KB468168">
    <property type="protein sequence ID" value="PCH44877.1"/>
    <property type="molecule type" value="Genomic_DNA"/>
</dbReference>
<feature type="domain" description="HhH-GPD" evidence="14">
    <location>
        <begin position="29"/>
        <end position="182"/>
    </location>
</feature>
<reference evidence="15 16" key="1">
    <citation type="journal article" date="2012" name="Science">
        <title>The Paleozoic origin of enzymatic lignin decomposition reconstructed from 31 fungal genomes.</title>
        <authorList>
            <person name="Floudas D."/>
            <person name="Binder M."/>
            <person name="Riley R."/>
            <person name="Barry K."/>
            <person name="Blanchette R.A."/>
            <person name="Henrissat B."/>
            <person name="Martinez A.T."/>
            <person name="Otillar R."/>
            <person name="Spatafora J.W."/>
            <person name="Yadav J.S."/>
            <person name="Aerts A."/>
            <person name="Benoit I."/>
            <person name="Boyd A."/>
            <person name="Carlson A."/>
            <person name="Copeland A."/>
            <person name="Coutinho P.M."/>
            <person name="de Vries R.P."/>
            <person name="Ferreira P."/>
            <person name="Findley K."/>
            <person name="Foster B."/>
            <person name="Gaskell J."/>
            <person name="Glotzer D."/>
            <person name="Gorecki P."/>
            <person name="Heitman J."/>
            <person name="Hesse C."/>
            <person name="Hori C."/>
            <person name="Igarashi K."/>
            <person name="Jurgens J.A."/>
            <person name="Kallen N."/>
            <person name="Kersten P."/>
            <person name="Kohler A."/>
            <person name="Kuees U."/>
            <person name="Kumar T.K.A."/>
            <person name="Kuo A."/>
            <person name="LaButti K."/>
            <person name="Larrondo L.F."/>
            <person name="Lindquist E."/>
            <person name="Ling A."/>
            <person name="Lombard V."/>
            <person name="Lucas S."/>
            <person name="Lundell T."/>
            <person name="Martin R."/>
            <person name="McLaughlin D.J."/>
            <person name="Morgenstern I."/>
            <person name="Morin E."/>
            <person name="Murat C."/>
            <person name="Nagy L.G."/>
            <person name="Nolan M."/>
            <person name="Ohm R.A."/>
            <person name="Patyshakuliyeva A."/>
            <person name="Rokas A."/>
            <person name="Ruiz-Duenas F.J."/>
            <person name="Sabat G."/>
            <person name="Salamov A."/>
            <person name="Samejima M."/>
            <person name="Schmutz J."/>
            <person name="Slot J.C."/>
            <person name="St John F."/>
            <person name="Stenlid J."/>
            <person name="Sun H."/>
            <person name="Sun S."/>
            <person name="Syed K."/>
            <person name="Tsang A."/>
            <person name="Wiebenga A."/>
            <person name="Young D."/>
            <person name="Pisabarro A."/>
            <person name="Eastwood D.C."/>
            <person name="Martin F."/>
            <person name="Cullen D."/>
            <person name="Grigoriev I.V."/>
            <person name="Hibbett D.S."/>
        </authorList>
    </citation>
    <scope>NUCLEOTIDE SEQUENCE [LARGE SCALE GENOMIC DNA]</scope>
    <source>
        <strain evidence="15 16">MD-104</strain>
    </source>
</reference>
<dbReference type="CDD" id="cd00056">
    <property type="entry name" value="ENDO3c"/>
    <property type="match status" value="1"/>
</dbReference>
<dbReference type="Gene3D" id="1.10.340.30">
    <property type="entry name" value="Hypothetical protein, domain 2"/>
    <property type="match status" value="1"/>
</dbReference>
<evidence type="ECO:0000256" key="11">
    <source>
        <dbReference type="ARBA" id="ARBA00023014"/>
    </source>
</evidence>
<dbReference type="GO" id="GO:0051539">
    <property type="term" value="F:4 iron, 4 sulfur cluster binding"/>
    <property type="evidence" value="ECO:0007669"/>
    <property type="project" value="UniProtKB-KW"/>
</dbReference>
<dbReference type="GO" id="GO:0006285">
    <property type="term" value="P:base-excision repair, AP site formation"/>
    <property type="evidence" value="ECO:0007669"/>
    <property type="project" value="UniProtKB-ARBA"/>
</dbReference>
<protein>
    <recommendedName>
        <fullName evidence="5">Adenine DNA glycosylase</fullName>
        <ecNumber evidence="4">3.2.2.31</ecNumber>
    </recommendedName>
</protein>
<dbReference type="AlphaFoldDB" id="A0A2H3K8V2"/>
<dbReference type="InterPro" id="IPR044298">
    <property type="entry name" value="MIG/MutY"/>
</dbReference>
<gene>
    <name evidence="15" type="ORF">WOLCODRAFT_139302</name>
</gene>
<dbReference type="SUPFAM" id="SSF48150">
    <property type="entry name" value="DNA-glycosylase"/>
    <property type="match status" value="1"/>
</dbReference>
<evidence type="ECO:0000313" key="16">
    <source>
        <dbReference type="Proteomes" id="UP000218811"/>
    </source>
</evidence>
<evidence type="ECO:0000256" key="5">
    <source>
        <dbReference type="ARBA" id="ARBA00022023"/>
    </source>
</evidence>
<comment type="catalytic activity">
    <reaction evidence="1">
        <text>Hydrolyzes free adenine bases from 7,8-dihydro-8-oxoguanine:adenine mismatched double-stranded DNA, leaving an apurinic site.</text>
        <dbReference type="EC" id="3.2.2.31"/>
    </reaction>
</comment>
<dbReference type="Gene3D" id="1.10.1670.10">
    <property type="entry name" value="Helix-hairpin-Helix base-excision DNA repair enzymes (C-terminal)"/>
    <property type="match status" value="1"/>
</dbReference>
<evidence type="ECO:0000256" key="2">
    <source>
        <dbReference type="ARBA" id="ARBA00001966"/>
    </source>
</evidence>
<evidence type="ECO:0000256" key="6">
    <source>
        <dbReference type="ARBA" id="ARBA00022485"/>
    </source>
</evidence>
<evidence type="ECO:0000259" key="14">
    <source>
        <dbReference type="SMART" id="SM00478"/>
    </source>
</evidence>
<evidence type="ECO:0000256" key="13">
    <source>
        <dbReference type="ARBA" id="ARBA00023295"/>
    </source>
</evidence>
<dbReference type="InterPro" id="IPR015797">
    <property type="entry name" value="NUDIX_hydrolase-like_dom_sf"/>
</dbReference>
<dbReference type="InterPro" id="IPR011257">
    <property type="entry name" value="DNA_glycosylase"/>
</dbReference>
<dbReference type="PANTHER" id="PTHR42944:SF1">
    <property type="entry name" value="ADENINE DNA GLYCOSYLASE"/>
    <property type="match status" value="1"/>
</dbReference>
<dbReference type="InterPro" id="IPR003651">
    <property type="entry name" value="Endonuclease3_FeS-loop_motif"/>
</dbReference>
<dbReference type="OrthoDB" id="10248838at2759"/>
<dbReference type="SMART" id="SM00525">
    <property type="entry name" value="FES"/>
    <property type="match status" value="1"/>
</dbReference>
<dbReference type="Pfam" id="PF00730">
    <property type="entry name" value="HhH-GPD"/>
    <property type="match status" value="1"/>
</dbReference>
<evidence type="ECO:0000256" key="12">
    <source>
        <dbReference type="ARBA" id="ARBA00023204"/>
    </source>
</evidence>